<reference evidence="1 2" key="1">
    <citation type="submission" date="2017-02" db="EMBL/GenBank/DDBJ databases">
        <title>Acinetobacter sp. ANC 4945, whole genome shotgun sequencing project.</title>
        <authorList>
            <person name="Radolfova-Krizova L."/>
            <person name="Al Atrouni A."/>
            <person name="Nemec A."/>
        </authorList>
    </citation>
    <scope>NUCLEOTIDE SEQUENCE [LARGE SCALE GENOMIC DNA]</scope>
    <source>
        <strain evidence="1 2">ANC 4945</strain>
    </source>
</reference>
<sequence length="117" mass="13000">MLKVFRIFFGGYEPNHTKLQAIGYVVAMTPKPIITVLNTNQGLGQIKGFTQKKGVIYPGVEVSAFKRSDKTHLWTVRSKQDGSYAFRNIAAGLECFVVGFDPEQNYNAVISDKVVAK</sequence>
<dbReference type="AlphaFoldDB" id="A0A1T1GUK5"/>
<dbReference type="RefSeq" id="WP_078190812.1">
    <property type="nucleotide sequence ID" value="NZ_JAMCOZ010000009.1"/>
</dbReference>
<accession>A0A1T1GUK5</accession>
<evidence type="ECO:0008006" key="3">
    <source>
        <dbReference type="Google" id="ProtNLM"/>
    </source>
</evidence>
<keyword evidence="2" id="KW-1185">Reference proteome</keyword>
<dbReference type="EMBL" id="MVKX01000007">
    <property type="protein sequence ID" value="OOV81248.1"/>
    <property type="molecule type" value="Genomic_DNA"/>
</dbReference>
<evidence type="ECO:0000313" key="2">
    <source>
        <dbReference type="Proteomes" id="UP000191160"/>
    </source>
</evidence>
<name>A0A1T1GUK5_9GAMM</name>
<comment type="caution">
    <text evidence="1">The sequence shown here is derived from an EMBL/GenBank/DDBJ whole genome shotgun (WGS) entry which is preliminary data.</text>
</comment>
<proteinExistence type="predicted"/>
<organism evidence="1 2">
    <name type="scientific">Acinetobacter amyesii</name>
    <dbReference type="NCBI Taxonomy" id="2942470"/>
    <lineage>
        <taxon>Bacteria</taxon>
        <taxon>Pseudomonadati</taxon>
        <taxon>Pseudomonadota</taxon>
        <taxon>Gammaproteobacteria</taxon>
        <taxon>Moraxellales</taxon>
        <taxon>Moraxellaceae</taxon>
        <taxon>Acinetobacter</taxon>
    </lineage>
</organism>
<gene>
    <name evidence="1" type="ORF">B1202_11875</name>
</gene>
<protein>
    <recommendedName>
        <fullName evidence="3">Carboxypeptidase regulatory-like domain-containing protein</fullName>
    </recommendedName>
</protein>
<dbReference type="Proteomes" id="UP000191160">
    <property type="component" value="Unassembled WGS sequence"/>
</dbReference>
<evidence type="ECO:0000313" key="1">
    <source>
        <dbReference type="EMBL" id="OOV81248.1"/>
    </source>
</evidence>